<evidence type="ECO:0000313" key="5">
    <source>
        <dbReference type="Proteomes" id="UP000008983"/>
    </source>
</evidence>
<dbReference type="InterPro" id="IPR040458">
    <property type="entry name" value="Vid27"/>
</dbReference>
<dbReference type="SUPFAM" id="SSF50978">
    <property type="entry name" value="WD40 repeat-like"/>
    <property type="match status" value="1"/>
</dbReference>
<evidence type="ECO:0000259" key="3">
    <source>
        <dbReference type="Pfam" id="PF08553"/>
    </source>
</evidence>
<evidence type="ECO:0000256" key="2">
    <source>
        <dbReference type="SAM" id="MobiDB-lite"/>
    </source>
</evidence>
<evidence type="ECO:0000256" key="1">
    <source>
        <dbReference type="SAM" id="Coils"/>
    </source>
</evidence>
<keyword evidence="5" id="KW-1185">Reference proteome</keyword>
<protein>
    <submittedName>
        <fullName evidence="4">Vacuolar import and degradation protein, putative</fullName>
        <ecNumber evidence="4">3.1.13.4</ecNumber>
    </submittedName>
</protein>
<keyword evidence="4" id="KW-0378">Hydrolase</keyword>
<dbReference type="Pfam" id="PF08553">
    <property type="entry name" value="VID27"/>
    <property type="match status" value="1"/>
</dbReference>
<dbReference type="Gene3D" id="2.130.10.10">
    <property type="entry name" value="YVTN repeat-like/Quinoprotein amine dehydrogenase"/>
    <property type="match status" value="1"/>
</dbReference>
<reference evidence="4 5" key="1">
    <citation type="submission" date="2011-07" db="EMBL/GenBank/DDBJ databases">
        <authorList>
            <person name="Coyne R."/>
            <person name="Brami D."/>
            <person name="Johnson J."/>
            <person name="Hostetler J."/>
            <person name="Hannick L."/>
            <person name="Clark T."/>
            <person name="Cassidy-Hanley D."/>
            <person name="Inman J."/>
        </authorList>
    </citation>
    <scope>NUCLEOTIDE SEQUENCE [LARGE SCALE GENOMIC DNA]</scope>
    <source>
        <strain evidence="4 5">G5</strain>
    </source>
</reference>
<feature type="compositionally biased region" description="Basic and acidic residues" evidence="2">
    <location>
        <begin position="14"/>
        <end position="32"/>
    </location>
</feature>
<accession>G0R5S8</accession>
<feature type="domain" description="Vacuolar import/degradation Vid27 C-terminal" evidence="3">
    <location>
        <begin position="153"/>
        <end position="483"/>
    </location>
</feature>
<dbReference type="GO" id="GO:0005634">
    <property type="term" value="C:nucleus"/>
    <property type="evidence" value="ECO:0007669"/>
    <property type="project" value="TreeGrafter"/>
</dbReference>
<dbReference type="InterPro" id="IPR013863">
    <property type="entry name" value="VID27_C"/>
</dbReference>
<dbReference type="InParanoid" id="G0R5S8"/>
<dbReference type="OMA" id="DEWYQYL"/>
<dbReference type="InterPro" id="IPR036322">
    <property type="entry name" value="WD40_repeat_dom_sf"/>
</dbReference>
<dbReference type="EC" id="3.1.13.4" evidence="4"/>
<dbReference type="PANTHER" id="PTHR31913">
    <property type="entry name" value="VACUOLAR IMPORT AND DEGRADATION PROTEIN 27"/>
    <property type="match status" value="1"/>
</dbReference>
<dbReference type="OrthoDB" id="312822at2759"/>
<dbReference type="eggNOG" id="KOG2395">
    <property type="taxonomic scope" value="Eukaryota"/>
</dbReference>
<dbReference type="EMBL" id="GL984383">
    <property type="protein sequence ID" value="EGR27186.1"/>
    <property type="molecule type" value="Genomic_DNA"/>
</dbReference>
<proteinExistence type="predicted"/>
<sequence length="486" mass="56947">MQNLQLSQTKKNSSKQEEQKKEEETSKNEDKQYQQIIKDNLNNQELQNAYIEILNQEGIRFAQIGTLYQLQEHLNQMLPKSYAFNEDEIEYQRRFAEEDEEEINNNYKEDNREYIKDEEEVQNQIIEFDNSLVSQFSQSNYKSNVKNIQQAKIYDRTFVSKGQYIEIFRVKEDNENQDNLEHLCQLPIIKGLDGQSFEPRKILLQDEDTKILLLNELEQKKIYYYDIESGKIIQEFKCNENTVQDFAPQQKHPENTCFYGINSKNIFLMDPRKAEGKATSDVVQKSKIYDQNNKFTCVQSNEKGNFVIGSEDGSIRLFSEIGKMAKNKFVGFGDPILSIDTSKDLKWILATCKTYLILLPSYSAKDQQKDLYNNKVNYQDRRIPKKLTLNQEDLKALMVNQIGFTSAKFDDSINSLERFIVTSIGNFTVVWDFQKIIKGVKDCYEITRSDEIIQCAEFKFNSENKIFSASKSKLEVQKIHKSKKKN</sequence>
<gene>
    <name evidence="4" type="ORF">IMG5_200620</name>
</gene>
<dbReference type="InterPro" id="IPR015943">
    <property type="entry name" value="WD40/YVTN_repeat-like_dom_sf"/>
</dbReference>
<dbReference type="AlphaFoldDB" id="G0R5S8"/>
<evidence type="ECO:0000313" key="4">
    <source>
        <dbReference type="EMBL" id="EGR27186.1"/>
    </source>
</evidence>
<organism evidence="4 5">
    <name type="scientific">Ichthyophthirius multifiliis</name>
    <name type="common">White spot disease agent</name>
    <name type="synonym">Ich</name>
    <dbReference type="NCBI Taxonomy" id="5932"/>
    <lineage>
        <taxon>Eukaryota</taxon>
        <taxon>Sar</taxon>
        <taxon>Alveolata</taxon>
        <taxon>Ciliophora</taxon>
        <taxon>Intramacronucleata</taxon>
        <taxon>Oligohymenophorea</taxon>
        <taxon>Hymenostomatida</taxon>
        <taxon>Ophryoglenina</taxon>
        <taxon>Ichthyophthirius</taxon>
    </lineage>
</organism>
<keyword evidence="1" id="KW-0175">Coiled coil</keyword>
<feature type="region of interest" description="Disordered" evidence="2">
    <location>
        <begin position="1"/>
        <end position="33"/>
    </location>
</feature>
<feature type="coiled-coil region" evidence="1">
    <location>
        <begin position="93"/>
        <end position="124"/>
    </location>
</feature>
<dbReference type="Proteomes" id="UP000008983">
    <property type="component" value="Unassembled WGS sequence"/>
</dbReference>
<dbReference type="PANTHER" id="PTHR31913:SF0">
    <property type="entry name" value="VACUOLAR IMPORT AND DEGRADATION PROTEIN 27"/>
    <property type="match status" value="1"/>
</dbReference>
<dbReference type="GO" id="GO:0005737">
    <property type="term" value="C:cytoplasm"/>
    <property type="evidence" value="ECO:0007669"/>
    <property type="project" value="TreeGrafter"/>
</dbReference>
<dbReference type="GO" id="GO:0004535">
    <property type="term" value="F:poly(A)-specific ribonuclease activity"/>
    <property type="evidence" value="ECO:0007669"/>
    <property type="project" value="UniProtKB-EC"/>
</dbReference>
<name>G0R5S8_ICHMU</name>
<dbReference type="RefSeq" id="XP_004024070.1">
    <property type="nucleotide sequence ID" value="XM_004024021.1"/>
</dbReference>
<dbReference type="GeneID" id="14903238"/>